<dbReference type="Proteomes" id="UP000018888">
    <property type="component" value="Unassembled WGS sequence"/>
</dbReference>
<comment type="caution">
    <text evidence="1">The sequence shown here is derived from an EMBL/GenBank/DDBJ whole genome shotgun (WGS) entry which is preliminary data.</text>
</comment>
<gene>
    <name evidence="1" type="ORF">GLOIN_2v1802208</name>
</gene>
<evidence type="ECO:0000313" key="1">
    <source>
        <dbReference type="EMBL" id="POG80191.1"/>
    </source>
</evidence>
<dbReference type="EMBL" id="AUPC02000019">
    <property type="protein sequence ID" value="POG80191.1"/>
    <property type="molecule type" value="Genomic_DNA"/>
</dbReference>
<reference evidence="1 2" key="2">
    <citation type="journal article" date="2018" name="New Phytol.">
        <title>High intraspecific genome diversity in the model arbuscular mycorrhizal symbiont Rhizophagus irregularis.</title>
        <authorList>
            <person name="Chen E.C.H."/>
            <person name="Morin E."/>
            <person name="Beaudet D."/>
            <person name="Noel J."/>
            <person name="Yildirir G."/>
            <person name="Ndikumana S."/>
            <person name="Charron P."/>
            <person name="St-Onge C."/>
            <person name="Giorgi J."/>
            <person name="Kruger M."/>
            <person name="Marton T."/>
            <person name="Ropars J."/>
            <person name="Grigoriev I.V."/>
            <person name="Hainaut M."/>
            <person name="Henrissat B."/>
            <person name="Roux C."/>
            <person name="Martin F."/>
            <person name="Corradi N."/>
        </authorList>
    </citation>
    <scope>NUCLEOTIDE SEQUENCE [LARGE SCALE GENOMIC DNA]</scope>
    <source>
        <strain evidence="1 2">DAOM 197198</strain>
    </source>
</reference>
<proteinExistence type="predicted"/>
<dbReference type="AlphaFoldDB" id="A0A2P4QRB6"/>
<reference evidence="1 2" key="1">
    <citation type="journal article" date="2013" name="Proc. Natl. Acad. Sci. U.S.A.">
        <title>Genome of an arbuscular mycorrhizal fungus provides insight into the oldest plant symbiosis.</title>
        <authorList>
            <person name="Tisserant E."/>
            <person name="Malbreil M."/>
            <person name="Kuo A."/>
            <person name="Kohler A."/>
            <person name="Symeonidi A."/>
            <person name="Balestrini R."/>
            <person name="Charron P."/>
            <person name="Duensing N."/>
            <person name="Frei Dit Frey N."/>
            <person name="Gianinazzi-Pearson V."/>
            <person name="Gilbert L.B."/>
            <person name="Handa Y."/>
            <person name="Herr J.R."/>
            <person name="Hijri M."/>
            <person name="Koul R."/>
            <person name="Kawaguchi M."/>
            <person name="Krajinski F."/>
            <person name="Lammers P.J."/>
            <person name="Masclaux F.G."/>
            <person name="Murat C."/>
            <person name="Morin E."/>
            <person name="Ndikumana S."/>
            <person name="Pagni M."/>
            <person name="Petitpierre D."/>
            <person name="Requena N."/>
            <person name="Rosikiewicz P."/>
            <person name="Riley R."/>
            <person name="Saito K."/>
            <person name="San Clemente H."/>
            <person name="Shapiro H."/>
            <person name="van Tuinen D."/>
            <person name="Becard G."/>
            <person name="Bonfante P."/>
            <person name="Paszkowski U."/>
            <person name="Shachar-Hill Y.Y."/>
            <person name="Tuskan G.A."/>
            <person name="Young P.W."/>
            <person name="Sanders I.R."/>
            <person name="Henrissat B."/>
            <person name="Rensing S.A."/>
            <person name="Grigoriev I.V."/>
            <person name="Corradi N."/>
            <person name="Roux C."/>
            <person name="Martin F."/>
        </authorList>
    </citation>
    <scope>NUCLEOTIDE SEQUENCE [LARGE SCALE GENOMIC DNA]</scope>
    <source>
        <strain evidence="1 2">DAOM 197198</strain>
    </source>
</reference>
<sequence length="273" mass="31036">MLNQTSKKVLCTCLKCRQNDTEGVGCLISKSTRTRHRKQEKKTAEINSTLSSTTSSLSISDILSSSESESSILMDQDENIDFLHSNASEANIISTSFDRPEENGLNESSSLLDNMENLSSGRDDCFFNIDESDLEQELSPNVIDELSELSESSADNSDGIDCYDRLKNETFLLHAHILSWSGDTPGLTKLMQLTGHNSYKGCLFCDIRGIYLNHVYFPTKPPMEKENEYERYDPENLPLRTHRQFKDLIFQLNQANSKRERKELETEFGIYNS</sequence>
<evidence type="ECO:0000313" key="2">
    <source>
        <dbReference type="Proteomes" id="UP000018888"/>
    </source>
</evidence>
<protein>
    <submittedName>
        <fullName evidence="1">Uncharacterized protein</fullName>
    </submittedName>
</protein>
<keyword evidence="2" id="KW-1185">Reference proteome</keyword>
<accession>A0A2P4QRB6</accession>
<name>A0A2P4QRB6_RHIID</name>
<organism evidence="1 2">
    <name type="scientific">Rhizophagus irregularis (strain DAOM 181602 / DAOM 197198 / MUCL 43194)</name>
    <name type="common">Arbuscular mycorrhizal fungus</name>
    <name type="synonym">Glomus intraradices</name>
    <dbReference type="NCBI Taxonomy" id="747089"/>
    <lineage>
        <taxon>Eukaryota</taxon>
        <taxon>Fungi</taxon>
        <taxon>Fungi incertae sedis</taxon>
        <taxon>Mucoromycota</taxon>
        <taxon>Glomeromycotina</taxon>
        <taxon>Glomeromycetes</taxon>
        <taxon>Glomerales</taxon>
        <taxon>Glomeraceae</taxon>
        <taxon>Rhizophagus</taxon>
    </lineage>
</organism>